<feature type="transmembrane region" description="Helical" evidence="1">
    <location>
        <begin position="152"/>
        <end position="172"/>
    </location>
</feature>
<evidence type="ECO:0000256" key="1">
    <source>
        <dbReference type="SAM" id="Phobius"/>
    </source>
</evidence>
<sequence>MRKNKYGSLTLMVIFVSLMIWLWKSTPVVSQPTVKIQIEPPLEQVIPDATLVKFQLQALDASGGIYNDALIGVHISAPRKTPWFTSDFPIVEGTELLALEAYAPKGKLEFEQVLPIRGNYELAVTVTPEVTGSYAPFEQSLKINVPENPVKYRNFAVLAVILLTIGAFSGWILGGDQTIAATEIAPQPVRMLLSGVTLLAIAALLLVNFSAEMAEATSHSHPETGEVISSSPRIEKNETMQLEILGDTKAVVGKLATQTVKITNPSTGEPITDVQINLQSVANESNGLMFAYQAMPDLNGQFTWKEQFFDGAPHIITANVMQLQVSHEIEVEGIAPPLSVRLISLLYFTLIFVVGLSAGFWGKRNTQPIL</sequence>
<dbReference type="Proteomes" id="UP000767446">
    <property type="component" value="Unassembled WGS sequence"/>
</dbReference>
<organism evidence="2 3">
    <name type="scientific">Gomphosphaeria aponina SAG 52.96 = DSM 107014</name>
    <dbReference type="NCBI Taxonomy" id="1521640"/>
    <lineage>
        <taxon>Bacteria</taxon>
        <taxon>Bacillati</taxon>
        <taxon>Cyanobacteriota</taxon>
        <taxon>Cyanophyceae</taxon>
        <taxon>Oscillatoriophycideae</taxon>
        <taxon>Chroococcales</taxon>
        <taxon>Gomphosphaeriaceae</taxon>
        <taxon>Gomphosphaeria</taxon>
    </lineage>
</organism>
<dbReference type="AlphaFoldDB" id="A0A941GUA3"/>
<dbReference type="EMBL" id="JADQBC010000068">
    <property type="protein sequence ID" value="MBR8828392.1"/>
    <property type="molecule type" value="Genomic_DNA"/>
</dbReference>
<keyword evidence="1" id="KW-0472">Membrane</keyword>
<keyword evidence="1" id="KW-1133">Transmembrane helix</keyword>
<protein>
    <submittedName>
        <fullName evidence="2">Uncharacterized protein</fullName>
    </submittedName>
</protein>
<keyword evidence="1" id="KW-0812">Transmembrane</keyword>
<comment type="caution">
    <text evidence="2">The sequence shown here is derived from an EMBL/GenBank/DDBJ whole genome shotgun (WGS) entry which is preliminary data.</text>
</comment>
<feature type="transmembrane region" description="Helical" evidence="1">
    <location>
        <begin position="192"/>
        <end position="211"/>
    </location>
</feature>
<reference evidence="2" key="1">
    <citation type="submission" date="2021-02" db="EMBL/GenBank/DDBJ databases">
        <title>Metagenome analyses of Stigonema ocellatum DSM 106950, Chlorogloea purpurea SAG 13.99 and Gomphosphaeria aponina DSM 107014.</title>
        <authorList>
            <person name="Marter P."/>
            <person name="Huang S."/>
        </authorList>
    </citation>
    <scope>NUCLEOTIDE SEQUENCE</scope>
    <source>
        <strain evidence="2">JP213</strain>
    </source>
</reference>
<proteinExistence type="predicted"/>
<feature type="transmembrane region" description="Helical" evidence="1">
    <location>
        <begin position="342"/>
        <end position="361"/>
    </location>
</feature>
<evidence type="ECO:0000313" key="3">
    <source>
        <dbReference type="Proteomes" id="UP000767446"/>
    </source>
</evidence>
<gene>
    <name evidence="2" type="ORF">DSM107014_10925</name>
</gene>
<name>A0A941GUA3_9CHRO</name>
<accession>A0A941GUA3</accession>
<evidence type="ECO:0000313" key="2">
    <source>
        <dbReference type="EMBL" id="MBR8828392.1"/>
    </source>
</evidence>